<keyword evidence="4 7" id="KW-0812">Transmembrane</keyword>
<dbReference type="InterPro" id="IPR035906">
    <property type="entry name" value="MetI-like_sf"/>
</dbReference>
<organism evidence="10 11">
    <name type="scientific">Bosea vestrisii</name>
    <dbReference type="NCBI Taxonomy" id="151416"/>
    <lineage>
        <taxon>Bacteria</taxon>
        <taxon>Pseudomonadati</taxon>
        <taxon>Pseudomonadota</taxon>
        <taxon>Alphaproteobacteria</taxon>
        <taxon>Hyphomicrobiales</taxon>
        <taxon>Boseaceae</taxon>
        <taxon>Bosea</taxon>
    </lineage>
</organism>
<reference evidence="11" key="1">
    <citation type="journal article" date="2019" name="Int. J. Syst. Evol. Microbiol.">
        <title>The Global Catalogue of Microorganisms (GCM) 10K type strain sequencing project: providing services to taxonomists for standard genome sequencing and annotation.</title>
        <authorList>
            <consortium name="The Broad Institute Genomics Platform"/>
            <consortium name="The Broad Institute Genome Sequencing Center for Infectious Disease"/>
            <person name="Wu L."/>
            <person name="Ma J."/>
        </authorList>
    </citation>
    <scope>NUCLEOTIDE SEQUENCE [LARGE SCALE GENOMIC DNA]</scope>
    <source>
        <strain evidence="11">CGMCC 1.16326</strain>
    </source>
</reference>
<evidence type="ECO:0000256" key="2">
    <source>
        <dbReference type="ARBA" id="ARBA00022448"/>
    </source>
</evidence>
<keyword evidence="2 7" id="KW-0813">Transport</keyword>
<protein>
    <submittedName>
        <fullName evidence="10">Carbohydrate ABC transporter permease</fullName>
    </submittedName>
</protein>
<dbReference type="PANTHER" id="PTHR30193:SF37">
    <property type="entry name" value="INNER MEMBRANE ABC TRANSPORTER PERMEASE PROTEIN YCJO"/>
    <property type="match status" value="1"/>
</dbReference>
<feature type="transmembrane region" description="Helical" evidence="7">
    <location>
        <begin position="130"/>
        <end position="150"/>
    </location>
</feature>
<dbReference type="SUPFAM" id="SSF161098">
    <property type="entry name" value="MetI-like"/>
    <property type="match status" value="1"/>
</dbReference>
<dbReference type="InterPro" id="IPR000515">
    <property type="entry name" value="MetI-like"/>
</dbReference>
<comment type="caution">
    <text evidence="10">The sequence shown here is derived from an EMBL/GenBank/DDBJ whole genome shotgun (WGS) entry which is preliminary data.</text>
</comment>
<comment type="similarity">
    <text evidence="7">Belongs to the binding-protein-dependent transport system permease family.</text>
</comment>
<evidence type="ECO:0000256" key="8">
    <source>
        <dbReference type="SAM" id="MobiDB-lite"/>
    </source>
</evidence>
<evidence type="ECO:0000313" key="11">
    <source>
        <dbReference type="Proteomes" id="UP001596104"/>
    </source>
</evidence>
<feature type="transmembrane region" description="Helical" evidence="7">
    <location>
        <begin position="237"/>
        <end position="258"/>
    </location>
</feature>
<dbReference type="CDD" id="cd06261">
    <property type="entry name" value="TM_PBP2"/>
    <property type="match status" value="1"/>
</dbReference>
<feature type="region of interest" description="Disordered" evidence="8">
    <location>
        <begin position="1"/>
        <end position="25"/>
    </location>
</feature>
<dbReference type="Gene3D" id="1.10.3720.10">
    <property type="entry name" value="MetI-like"/>
    <property type="match status" value="1"/>
</dbReference>
<evidence type="ECO:0000256" key="5">
    <source>
        <dbReference type="ARBA" id="ARBA00022989"/>
    </source>
</evidence>
<evidence type="ECO:0000256" key="6">
    <source>
        <dbReference type="ARBA" id="ARBA00023136"/>
    </source>
</evidence>
<name>A0ABW0HJR3_9HYPH</name>
<dbReference type="InterPro" id="IPR051393">
    <property type="entry name" value="ABC_transporter_permease"/>
</dbReference>
<feature type="transmembrane region" description="Helical" evidence="7">
    <location>
        <begin position="33"/>
        <end position="59"/>
    </location>
</feature>
<dbReference type="RefSeq" id="WP_377013767.1">
    <property type="nucleotide sequence ID" value="NZ_JBHSLV010000078.1"/>
</dbReference>
<keyword evidence="5 7" id="KW-1133">Transmembrane helix</keyword>
<sequence>MTALSDRASAPVAASEAPRAARRRSADPMQPRTLVLLAFLLPALAFLVLFRLTPIVIAIGGSLFTQNLAGETSFGGLTNFAQLFGDERFWNSLKVTLIFNIIINPLQIAIAFCYALLVMAPGKGVTFFRAAFFLPMTLSTGLTAVLWNIMLDSNLGPVNAILEGIGIGRQPFFLSEHQALGTMIAIATWKGCGYWMIFLLAGLYRIPGELYEAARIDGASRWHQLVYITLPQMRRPLAFVFVADTAINFLFFAPVYIITKGGPNGATDLLMFRAYENAFTFINWGRSLVLSTIILVIIGVIAAIELRLFRDKEGAEA</sequence>
<comment type="subcellular location">
    <subcellularLocation>
        <location evidence="1 7">Cell membrane</location>
        <topology evidence="1 7">Multi-pass membrane protein</topology>
    </subcellularLocation>
</comment>
<accession>A0ABW0HJR3</accession>
<dbReference type="PANTHER" id="PTHR30193">
    <property type="entry name" value="ABC TRANSPORTER PERMEASE PROTEIN"/>
    <property type="match status" value="1"/>
</dbReference>
<feature type="transmembrane region" description="Helical" evidence="7">
    <location>
        <begin position="179"/>
        <end position="201"/>
    </location>
</feature>
<evidence type="ECO:0000256" key="4">
    <source>
        <dbReference type="ARBA" id="ARBA00022692"/>
    </source>
</evidence>
<proteinExistence type="inferred from homology"/>
<keyword evidence="6 7" id="KW-0472">Membrane</keyword>
<keyword evidence="11" id="KW-1185">Reference proteome</keyword>
<evidence type="ECO:0000313" key="10">
    <source>
        <dbReference type="EMBL" id="MFC5396945.1"/>
    </source>
</evidence>
<evidence type="ECO:0000256" key="1">
    <source>
        <dbReference type="ARBA" id="ARBA00004651"/>
    </source>
</evidence>
<evidence type="ECO:0000259" key="9">
    <source>
        <dbReference type="PROSITE" id="PS50928"/>
    </source>
</evidence>
<feature type="domain" description="ABC transmembrane type-1" evidence="9">
    <location>
        <begin position="93"/>
        <end position="305"/>
    </location>
</feature>
<feature type="compositionally biased region" description="Low complexity" evidence="8">
    <location>
        <begin position="7"/>
        <end position="18"/>
    </location>
</feature>
<dbReference type="EMBL" id="JBHSLV010000078">
    <property type="protein sequence ID" value="MFC5396945.1"/>
    <property type="molecule type" value="Genomic_DNA"/>
</dbReference>
<gene>
    <name evidence="10" type="ORF">ACFPPC_30290</name>
</gene>
<evidence type="ECO:0000256" key="3">
    <source>
        <dbReference type="ARBA" id="ARBA00022475"/>
    </source>
</evidence>
<dbReference type="PROSITE" id="PS50928">
    <property type="entry name" value="ABC_TM1"/>
    <property type="match status" value="1"/>
</dbReference>
<dbReference type="Pfam" id="PF00528">
    <property type="entry name" value="BPD_transp_1"/>
    <property type="match status" value="1"/>
</dbReference>
<dbReference type="Proteomes" id="UP001596104">
    <property type="component" value="Unassembled WGS sequence"/>
</dbReference>
<feature type="transmembrane region" description="Helical" evidence="7">
    <location>
        <begin position="97"/>
        <end position="118"/>
    </location>
</feature>
<feature type="transmembrane region" description="Helical" evidence="7">
    <location>
        <begin position="278"/>
        <end position="304"/>
    </location>
</feature>
<keyword evidence="3" id="KW-1003">Cell membrane</keyword>
<evidence type="ECO:0000256" key="7">
    <source>
        <dbReference type="RuleBase" id="RU363032"/>
    </source>
</evidence>